<protein>
    <submittedName>
        <fullName evidence="1">Uncharacterized protein</fullName>
    </submittedName>
</protein>
<geneLocation type="plasmid" evidence="2">
    <name>pmppla107</name>
</geneLocation>
<reference evidence="1 2" key="1">
    <citation type="journal article" date="2011" name="PLoS Pathog.">
        <title>Dynamic evolution of pathogenicity revealed by sequencing and comparative genomics of 19 Pseudomonas syringae isolates.</title>
        <authorList>
            <person name="Baltrus D.A."/>
            <person name="Nishimura M.T."/>
            <person name="Romanchuk A."/>
            <person name="Chang J.H."/>
            <person name="Mukhtar M.S."/>
            <person name="Cherkis K."/>
            <person name="Roach J."/>
            <person name="Grant S.R."/>
            <person name="Jones C.D."/>
            <person name="Dangl J.L."/>
        </authorList>
    </citation>
    <scope>NUCLEOTIDE SEQUENCE [LARGE SCALE GENOMIC DNA]</scope>
    <source>
        <strain evidence="1 2">M301315</strain>
    </source>
</reference>
<keyword evidence="1" id="KW-0614">Plasmid</keyword>
<sequence length="145" mass="17243">MKQLKDRATRQELFEADEYAGDWEAHQAWRIQQAQERAAERLKIPLSSVRLTFTHRMQLELMNRKGDQAMYRPEGVITSILPPYGQGIKFVEFEVSWVDCWGYPHRSTKSFMEIILTATDEVSYRRMLREIREAQQRLRVKPLVQ</sequence>
<name>A0AAD0PVS0_PSEAV</name>
<gene>
    <name evidence="1" type="ORF">PLA107_030445</name>
</gene>
<dbReference type="GeneID" id="39473793"/>
<evidence type="ECO:0000313" key="1">
    <source>
        <dbReference type="EMBL" id="AXH59548.1"/>
    </source>
</evidence>
<organism evidence="1 2">
    <name type="scientific">Pseudomonas amygdali pv. lachrymans str. M301315</name>
    <dbReference type="NCBI Taxonomy" id="629260"/>
    <lineage>
        <taxon>Bacteria</taxon>
        <taxon>Pseudomonadati</taxon>
        <taxon>Pseudomonadota</taxon>
        <taxon>Gammaproteobacteria</taxon>
        <taxon>Pseudomonadales</taxon>
        <taxon>Pseudomonadaceae</taxon>
        <taxon>Pseudomonas</taxon>
        <taxon>Pseudomonas amygdali</taxon>
    </lineage>
</organism>
<proteinExistence type="predicted"/>
<dbReference type="EMBL" id="CP031226">
    <property type="protein sequence ID" value="AXH59548.1"/>
    <property type="molecule type" value="Genomic_DNA"/>
</dbReference>
<accession>A0AAD0PVS0</accession>
<dbReference type="AlphaFoldDB" id="A0AAD0PVS0"/>
<dbReference type="Proteomes" id="UP000006426">
    <property type="component" value="Plasmid pmppla107"/>
</dbReference>
<dbReference type="RefSeq" id="WP_005742242.1">
    <property type="nucleotide sequence ID" value="NZ_CP031226.1"/>
</dbReference>
<evidence type="ECO:0000313" key="2">
    <source>
        <dbReference type="Proteomes" id="UP000006426"/>
    </source>
</evidence>